<feature type="compositionally biased region" description="Low complexity" evidence="2">
    <location>
        <begin position="712"/>
        <end position="738"/>
    </location>
</feature>
<dbReference type="CDD" id="cd00067">
    <property type="entry name" value="GAL4"/>
    <property type="match status" value="1"/>
</dbReference>
<reference evidence="4" key="1">
    <citation type="submission" date="2022-10" db="EMBL/GenBank/DDBJ databases">
        <title>Tapping the CABI collections for fungal endophytes: first genome assemblies for Collariella, Neodidymelliopsis, Ascochyta clinopodiicola, Didymella pomorum, Didymosphaeria variabile, Neocosmospora piperis and Neocucurbitaria cava.</title>
        <authorList>
            <person name="Hill R."/>
        </authorList>
    </citation>
    <scope>NUCLEOTIDE SEQUENCE</scope>
    <source>
        <strain evidence="4">IMI 360193</strain>
    </source>
</reference>
<name>A0A9W9C492_9PLEO</name>
<feature type="region of interest" description="Disordered" evidence="2">
    <location>
        <begin position="659"/>
        <end position="754"/>
    </location>
</feature>
<organism evidence="4 5">
    <name type="scientific">Didymella glomerata</name>
    <dbReference type="NCBI Taxonomy" id="749621"/>
    <lineage>
        <taxon>Eukaryota</taxon>
        <taxon>Fungi</taxon>
        <taxon>Dikarya</taxon>
        <taxon>Ascomycota</taxon>
        <taxon>Pezizomycotina</taxon>
        <taxon>Dothideomycetes</taxon>
        <taxon>Pleosporomycetidae</taxon>
        <taxon>Pleosporales</taxon>
        <taxon>Pleosporineae</taxon>
        <taxon>Didymellaceae</taxon>
        <taxon>Didymella</taxon>
    </lineage>
</organism>
<feature type="region of interest" description="Disordered" evidence="2">
    <location>
        <begin position="413"/>
        <end position="451"/>
    </location>
</feature>
<feature type="region of interest" description="Disordered" evidence="2">
    <location>
        <begin position="465"/>
        <end position="497"/>
    </location>
</feature>
<evidence type="ECO:0000313" key="4">
    <source>
        <dbReference type="EMBL" id="KAJ4343292.1"/>
    </source>
</evidence>
<feature type="compositionally biased region" description="Basic and acidic residues" evidence="2">
    <location>
        <begin position="364"/>
        <end position="376"/>
    </location>
</feature>
<feature type="compositionally biased region" description="Basic and acidic residues" evidence="2">
    <location>
        <begin position="226"/>
        <end position="240"/>
    </location>
</feature>
<comment type="caution">
    <text evidence="4">The sequence shown here is derived from an EMBL/GenBank/DDBJ whole genome shotgun (WGS) entry which is preliminary data.</text>
</comment>
<dbReference type="Proteomes" id="UP001140562">
    <property type="component" value="Unassembled WGS sequence"/>
</dbReference>
<dbReference type="AlphaFoldDB" id="A0A9W9C492"/>
<sequence>MSSISSSLRRPSTALITPLSSTRLPYEAAEALLWERQNARLNTHLHAQMKELQAAHNAYDARIKATEAIAEAAEAAVGRVRELGRKVEAIEDDEREGPFVRWCKEAVGQLQVSVDGMKGVRQRVSALDGMVERLGEDVDKVRDESGAVKGVLRRLEVLEGERGEERRMVRELEREVEMLRGIQMRADSRQQGDEDEEMVKETYDEAPVDDNPPAVFYGIETQSPARHQESPARPQDRERTSTAAYQQGRSPSRLAESPTRRQASPPRRQDPTRTSTATRHQNCSPSRLANSAQRRYDDLLPPDENIVLPEDDSFDRLEAAPDAEYGWENTQQFKNMQKELETLRAMCRAQESESSNETAGTTQRRQETQLVRRENDVGFSDATTEPEAEYNGEGSLFHQSVAQGPVHALRRKLMKRPSIYDPRVPSTKERVQPERVAPTSREQPDRGFRPSLLAEILVETGTTSKVLSKRKRVEDEPTQRVTRPRLSDDDAASRKPVVPTVRAKRIIEDTVLAEHMPFAVSEQAPAPLSPTRKTYSEQKPAAHCLIQQEAPRTGPSRPEQLTLPAAKPAILAAEAVKSRKAVSKPKPKSKPVLVEQQQSHEAAPSSPKKAPAVVKREAKGPRQPAGACKTCRSRHQKCDRTQPTCGRCAKFGTPCEYPQTSAVTTQSAARVSSPKKKQALLPIKKSSNEAGRASVRERSVTISPAVPRQKGPTKAPMPSSPSKKPTVTAAPTAASSRAPRAKKTQTSGTSPKKK</sequence>
<evidence type="ECO:0000259" key="3">
    <source>
        <dbReference type="PROSITE" id="PS50048"/>
    </source>
</evidence>
<dbReference type="OrthoDB" id="3647228at2759"/>
<feature type="region of interest" description="Disordered" evidence="2">
    <location>
        <begin position="348"/>
        <end position="389"/>
    </location>
</feature>
<evidence type="ECO:0000313" key="5">
    <source>
        <dbReference type="Proteomes" id="UP001140562"/>
    </source>
</evidence>
<dbReference type="PROSITE" id="PS00463">
    <property type="entry name" value="ZN2_CY6_FUNGAL_1"/>
    <property type="match status" value="1"/>
</dbReference>
<keyword evidence="5" id="KW-1185">Reference proteome</keyword>
<keyword evidence="1" id="KW-0539">Nucleus</keyword>
<dbReference type="InterPro" id="IPR001138">
    <property type="entry name" value="Zn2Cys6_DnaBD"/>
</dbReference>
<feature type="compositionally biased region" description="Acidic residues" evidence="2">
    <location>
        <begin position="193"/>
        <end position="208"/>
    </location>
</feature>
<dbReference type="Pfam" id="PF00172">
    <property type="entry name" value="Zn_clus"/>
    <property type="match status" value="1"/>
</dbReference>
<dbReference type="EMBL" id="JAPEUV010000003">
    <property type="protein sequence ID" value="KAJ4343292.1"/>
    <property type="molecule type" value="Genomic_DNA"/>
</dbReference>
<gene>
    <name evidence="4" type="ORF">N0V87_000514</name>
</gene>
<feature type="region of interest" description="Disordered" evidence="2">
    <location>
        <begin position="577"/>
        <end position="644"/>
    </location>
</feature>
<proteinExistence type="predicted"/>
<feature type="compositionally biased region" description="Polar residues" evidence="2">
    <location>
        <begin position="745"/>
        <end position="754"/>
    </location>
</feature>
<dbReference type="PROSITE" id="PS50048">
    <property type="entry name" value="ZN2_CY6_FUNGAL_2"/>
    <property type="match status" value="1"/>
</dbReference>
<feature type="compositionally biased region" description="Polar residues" evidence="2">
    <location>
        <begin position="272"/>
        <end position="292"/>
    </location>
</feature>
<evidence type="ECO:0000256" key="2">
    <source>
        <dbReference type="SAM" id="MobiDB-lite"/>
    </source>
</evidence>
<dbReference type="SUPFAM" id="SSF57701">
    <property type="entry name" value="Zn2/Cys6 DNA-binding domain"/>
    <property type="match status" value="1"/>
</dbReference>
<feature type="compositionally biased region" description="Polar residues" evidence="2">
    <location>
        <begin position="241"/>
        <end position="250"/>
    </location>
</feature>
<dbReference type="Gene3D" id="4.10.240.10">
    <property type="entry name" value="Zn(2)-C6 fungal-type DNA-binding domain"/>
    <property type="match status" value="1"/>
</dbReference>
<dbReference type="GO" id="GO:0000981">
    <property type="term" value="F:DNA-binding transcription factor activity, RNA polymerase II-specific"/>
    <property type="evidence" value="ECO:0007669"/>
    <property type="project" value="InterPro"/>
</dbReference>
<feature type="compositionally biased region" description="Polar residues" evidence="2">
    <location>
        <begin position="659"/>
        <end position="670"/>
    </location>
</feature>
<feature type="compositionally biased region" description="Basic residues" evidence="2">
    <location>
        <begin position="578"/>
        <end position="589"/>
    </location>
</feature>
<feature type="compositionally biased region" description="Low complexity" evidence="2">
    <location>
        <begin position="602"/>
        <end position="613"/>
    </location>
</feature>
<dbReference type="SMART" id="SM00066">
    <property type="entry name" value="GAL4"/>
    <property type="match status" value="1"/>
</dbReference>
<feature type="domain" description="Zn(2)-C6 fungal-type" evidence="3">
    <location>
        <begin position="627"/>
        <end position="657"/>
    </location>
</feature>
<evidence type="ECO:0000256" key="1">
    <source>
        <dbReference type="ARBA" id="ARBA00023242"/>
    </source>
</evidence>
<feature type="region of interest" description="Disordered" evidence="2">
    <location>
        <begin position="183"/>
        <end position="292"/>
    </location>
</feature>
<protein>
    <recommendedName>
        <fullName evidence="3">Zn(2)-C6 fungal-type domain-containing protein</fullName>
    </recommendedName>
</protein>
<dbReference type="GO" id="GO:0008270">
    <property type="term" value="F:zinc ion binding"/>
    <property type="evidence" value="ECO:0007669"/>
    <property type="project" value="InterPro"/>
</dbReference>
<feature type="compositionally biased region" description="Polar residues" evidence="2">
    <location>
        <begin position="352"/>
        <end position="363"/>
    </location>
</feature>
<accession>A0A9W9C492</accession>
<dbReference type="InterPro" id="IPR036864">
    <property type="entry name" value="Zn2-C6_fun-type_DNA-bd_sf"/>
</dbReference>